<proteinExistence type="predicted"/>
<dbReference type="GO" id="GO:0005829">
    <property type="term" value="C:cytosol"/>
    <property type="evidence" value="ECO:0007669"/>
    <property type="project" value="TreeGrafter"/>
</dbReference>
<evidence type="ECO:0000259" key="4">
    <source>
        <dbReference type="Pfam" id="PF00733"/>
    </source>
</evidence>
<keyword evidence="2" id="KW-0547">Nucleotide-binding</keyword>
<evidence type="ECO:0000259" key="5">
    <source>
        <dbReference type="Pfam" id="PF13537"/>
    </source>
</evidence>
<dbReference type="Gene3D" id="3.60.20.10">
    <property type="entry name" value="Glutamine Phosphoribosylpyrophosphate, subunit 1, domain 1"/>
    <property type="match status" value="1"/>
</dbReference>
<dbReference type="CDD" id="cd01991">
    <property type="entry name" value="Asn_synthase_B_C"/>
    <property type="match status" value="1"/>
</dbReference>
<dbReference type="InterPro" id="IPR050795">
    <property type="entry name" value="Asn_Synthetase"/>
</dbReference>
<dbReference type="PANTHER" id="PTHR11772:SF2">
    <property type="entry name" value="ASPARAGINE SYNTHETASE [GLUTAMINE-HYDROLYZING]"/>
    <property type="match status" value="1"/>
</dbReference>
<dbReference type="PANTHER" id="PTHR11772">
    <property type="entry name" value="ASPARAGINE SYNTHETASE"/>
    <property type="match status" value="1"/>
</dbReference>
<dbReference type="RefSeq" id="WP_067029296.1">
    <property type="nucleotide sequence ID" value="NZ_KQ949102.1"/>
</dbReference>
<dbReference type="InterPro" id="IPR014729">
    <property type="entry name" value="Rossmann-like_a/b/a_fold"/>
</dbReference>
<sequence length="542" mass="56958">MRGCISGATGFALTATPAGRRADARAGKRRIPRFATAGRVADVEVRAGDWWWTGSVVGPDASSACLSLAVDGSLAVLLAGELYNQDELAGALGDPGLAEAGDAQLLLACLKCYGPHAFRLLNGRFAALAADGGALVAATDHCGGVPLYLTAVADGRVSVATEAKTLLAVADVGAGGHPVAGLRAVRGSDGVHQVPAGGAVVAEAAAGRPRTRLVRTWTPPLHRRYLPERQALREVREALERAVHRRLRDGPGHTAVLSGGIDSSAVAALAASADGALHTVSMGTDLRDEFREARLVADHLARTRPGPPGPRHTEIRIGTAELLAELPWTVWASECTDPEVVEYLLPLAALYRRLPTGRPLRILTGYGADIPLGGMHREVDRPAALDDAVAHDMDTFDGLNEMSPVLSGAAGHWTTHPYWDRDLLESLVTLEAGLKRRHGRDKWVLREAVADLLPAETVRRPKLGVHEGSGTTSSFTLLLREHGVPDARIAAAKGAVVRRLYDAVVAGAAHPDEIDLAHETKAALAGQDAAGPLVPDPEGATR</sequence>
<evidence type="ECO:0000256" key="1">
    <source>
        <dbReference type="ARBA" id="ARBA00022598"/>
    </source>
</evidence>
<dbReference type="GO" id="GO:0006529">
    <property type="term" value="P:asparagine biosynthetic process"/>
    <property type="evidence" value="ECO:0007669"/>
    <property type="project" value="InterPro"/>
</dbReference>
<evidence type="ECO:0000256" key="2">
    <source>
        <dbReference type="ARBA" id="ARBA00022741"/>
    </source>
</evidence>
<dbReference type="Proteomes" id="UP000053260">
    <property type="component" value="Unassembled WGS sequence"/>
</dbReference>
<evidence type="ECO:0000256" key="3">
    <source>
        <dbReference type="ARBA" id="ARBA00022840"/>
    </source>
</evidence>
<dbReference type="Gene3D" id="3.40.50.620">
    <property type="entry name" value="HUPs"/>
    <property type="match status" value="1"/>
</dbReference>
<dbReference type="OrthoDB" id="9763290at2"/>
<dbReference type="Pfam" id="PF13537">
    <property type="entry name" value="GATase_7"/>
    <property type="match status" value="1"/>
</dbReference>
<dbReference type="AlphaFoldDB" id="A0A124IE05"/>
<dbReference type="SUPFAM" id="SSF52402">
    <property type="entry name" value="Adenine nucleotide alpha hydrolases-like"/>
    <property type="match status" value="1"/>
</dbReference>
<protein>
    <recommendedName>
        <fullName evidence="8">Asparagine synthase (glutamine-hydrolyzing)</fullName>
    </recommendedName>
</protein>
<reference evidence="6 7" key="1">
    <citation type="submission" date="2015-10" db="EMBL/GenBank/DDBJ databases">
        <title>Draft genome sequence of Streptomyces sp. RV15, isolated from a marine sponge.</title>
        <authorList>
            <person name="Ruckert C."/>
            <person name="Abdelmohsen U.R."/>
            <person name="Winkler A."/>
            <person name="Hentschel U."/>
            <person name="Kalinowski J."/>
            <person name="Kampfer P."/>
            <person name="Glaeser S."/>
        </authorList>
    </citation>
    <scope>NUCLEOTIDE SEQUENCE [LARGE SCALE GENOMIC DNA]</scope>
    <source>
        <strain evidence="6 7">RV15</strain>
    </source>
</reference>
<name>A0A124IE05_9ACTN</name>
<evidence type="ECO:0000313" key="7">
    <source>
        <dbReference type="Proteomes" id="UP000053260"/>
    </source>
</evidence>
<dbReference type="Pfam" id="PF00733">
    <property type="entry name" value="Asn_synthase"/>
    <property type="match status" value="2"/>
</dbReference>
<keyword evidence="1" id="KW-0436">Ligase</keyword>
<keyword evidence="7" id="KW-1185">Reference proteome</keyword>
<comment type="caution">
    <text evidence="6">The sequence shown here is derived from an EMBL/GenBank/DDBJ whole genome shotgun (WGS) entry which is preliminary data.</text>
</comment>
<feature type="domain" description="Asparagine synthetase" evidence="4">
    <location>
        <begin position="414"/>
        <end position="472"/>
    </location>
</feature>
<feature type="domain" description="Glutamine amidotransferase type-2" evidence="5">
    <location>
        <begin position="69"/>
        <end position="168"/>
    </location>
</feature>
<dbReference type="SUPFAM" id="SSF56235">
    <property type="entry name" value="N-terminal nucleophile aminohydrolases (Ntn hydrolases)"/>
    <property type="match status" value="1"/>
</dbReference>
<dbReference type="EMBL" id="LMXB01000083">
    <property type="protein sequence ID" value="KUO16776.1"/>
    <property type="molecule type" value="Genomic_DNA"/>
</dbReference>
<feature type="domain" description="Asparagine synthetase" evidence="4">
    <location>
        <begin position="234"/>
        <end position="378"/>
    </location>
</feature>
<dbReference type="InterPro" id="IPR029055">
    <property type="entry name" value="Ntn_hydrolases_N"/>
</dbReference>
<accession>A0A124IE05</accession>
<dbReference type="STRING" id="909626.AQJ91_33960"/>
<gene>
    <name evidence="6" type="ORF">AQJ91_33960</name>
</gene>
<evidence type="ECO:0008006" key="8">
    <source>
        <dbReference type="Google" id="ProtNLM"/>
    </source>
</evidence>
<evidence type="ECO:0000313" key="6">
    <source>
        <dbReference type="EMBL" id="KUO16776.1"/>
    </source>
</evidence>
<dbReference type="InterPro" id="IPR001962">
    <property type="entry name" value="Asn_synthase"/>
</dbReference>
<dbReference type="InterPro" id="IPR017932">
    <property type="entry name" value="GATase_2_dom"/>
</dbReference>
<organism evidence="6 7">
    <name type="scientific">Streptomyces dysideae</name>
    <dbReference type="NCBI Taxonomy" id="909626"/>
    <lineage>
        <taxon>Bacteria</taxon>
        <taxon>Bacillati</taxon>
        <taxon>Actinomycetota</taxon>
        <taxon>Actinomycetes</taxon>
        <taxon>Kitasatosporales</taxon>
        <taxon>Streptomycetaceae</taxon>
        <taxon>Streptomyces</taxon>
    </lineage>
</organism>
<keyword evidence="3" id="KW-0067">ATP-binding</keyword>
<dbReference type="GO" id="GO:0005524">
    <property type="term" value="F:ATP binding"/>
    <property type="evidence" value="ECO:0007669"/>
    <property type="project" value="UniProtKB-KW"/>
</dbReference>
<dbReference type="GO" id="GO:0004066">
    <property type="term" value="F:asparagine synthase (glutamine-hydrolyzing) activity"/>
    <property type="evidence" value="ECO:0007669"/>
    <property type="project" value="InterPro"/>
</dbReference>